<accession>A0A1G4NXB3</accession>
<gene>
    <name evidence="1" type="primary">ycf34</name>
    <name evidence="1" type="ORF">J0154_86</name>
</gene>
<organism evidence="1">
    <name type="scientific">Neoizziella asiatica</name>
    <dbReference type="NCBI Taxonomy" id="1077397"/>
    <lineage>
        <taxon>Eukaryota</taxon>
        <taxon>Rhodophyta</taxon>
        <taxon>Florideophyceae</taxon>
        <taxon>Nemaliophycidae</taxon>
        <taxon>Nemaliales</taxon>
        <taxon>Liagoraceae</taxon>
        <taxon>Neoizziella</taxon>
    </lineage>
</organism>
<dbReference type="EMBL" id="LT622872">
    <property type="protein sequence ID" value="SCW23156.1"/>
    <property type="molecule type" value="Genomic_DNA"/>
</dbReference>
<dbReference type="GeneID" id="29999975"/>
<reference evidence="1" key="2">
    <citation type="submission" date="2016-10" db="EMBL/GenBank/DDBJ databases">
        <authorList>
            <person name="de Groot N.N."/>
        </authorList>
    </citation>
    <scope>NUCLEOTIDE SEQUENCE</scope>
    <source>
        <strain evidence="1">J.0154</strain>
    </source>
</reference>
<dbReference type="RefSeq" id="YP_009314701.1">
    <property type="nucleotide sequence ID" value="NC_031663.1"/>
</dbReference>
<geneLocation type="chloroplast" evidence="1"/>
<reference evidence="1" key="1">
    <citation type="submission" date="2016-10" db="EMBL/GenBank/DDBJ databases">
        <title>Chloroplast genomes as a tool to resolve red algal phylogenies: a case study in the Nemaliales.</title>
        <authorList>
            <person name="Costa J.F."/>
            <person name="Lin S.M."/>
            <person name="Macaya E.C."/>
            <person name="Fernandez-Garcia C."/>
            <person name="Verbruggen H."/>
        </authorList>
    </citation>
    <scope>NUCLEOTIDE SEQUENCE</scope>
    <source>
        <strain evidence="1">J.0154</strain>
    </source>
</reference>
<dbReference type="Pfam" id="PF10718">
    <property type="entry name" value="Ycf34"/>
    <property type="match status" value="1"/>
</dbReference>
<sequence>MCICINCLYVYKCSTYHFVTLQHQGSYKHDDTNTLFNPSYSILHANYIEINNHHQLDWDVIECLSFIEQPGSWTRVHD</sequence>
<name>A0A1G4NXB3_9FLOR</name>
<protein>
    <submittedName>
        <fullName evidence="1">Uncharacterized protein</fullName>
    </submittedName>
</protein>
<proteinExistence type="predicted"/>
<keyword evidence="1" id="KW-0150">Chloroplast</keyword>
<keyword evidence="1" id="KW-0934">Plastid</keyword>
<dbReference type="AlphaFoldDB" id="A0A1G4NXB3"/>
<dbReference type="InterPro" id="IPR019656">
    <property type="entry name" value="Uncharacterised_Ycf34"/>
</dbReference>
<evidence type="ECO:0000313" key="1">
    <source>
        <dbReference type="EMBL" id="SCW23156.1"/>
    </source>
</evidence>